<dbReference type="InterPro" id="IPR036265">
    <property type="entry name" value="HIT-like_sf"/>
</dbReference>
<sequence length="149" mass="16960">MTHCVLCETTGGELLWRDDKVRVVAVDETDYPGFCRVIWNPHMTEFSELEAGAREYLIEIVAQVERIIRQVMQPVKMNLASLGNQVPHLHWHLIPRYADDAHFPAPIWGPRARTTAEAVLQLRRSHALGLREAIISGLAHQPHLTDDLL</sequence>
<gene>
    <name evidence="1" type="ORF">MCB1EB_0772</name>
</gene>
<dbReference type="PROSITE" id="PS51084">
    <property type="entry name" value="HIT_2"/>
    <property type="match status" value="1"/>
</dbReference>
<dbReference type="Pfam" id="PF01230">
    <property type="entry name" value="HIT"/>
    <property type="match status" value="1"/>
</dbReference>
<dbReference type="KEGG" id="mcys:MCB1EB_0772"/>
<evidence type="ECO:0000313" key="1">
    <source>
        <dbReference type="EMBL" id="BBE08933.1"/>
    </source>
</evidence>
<protein>
    <submittedName>
        <fullName evidence="1">Histidine triad protein</fullName>
    </submittedName>
</protein>
<proteinExistence type="predicted"/>
<accession>A0A2Z6EU23</accession>
<dbReference type="InterPro" id="IPR011146">
    <property type="entry name" value="HIT-like"/>
</dbReference>
<evidence type="ECO:0000313" key="2">
    <source>
        <dbReference type="Proteomes" id="UP000282597"/>
    </source>
</evidence>
<dbReference type="EMBL" id="AP018150">
    <property type="protein sequence ID" value="BBE08933.1"/>
    <property type="molecule type" value="Genomic_DNA"/>
</dbReference>
<name>A0A2Z6EU23_9BURK</name>
<dbReference type="RefSeq" id="WP_045362813.1">
    <property type="nucleotide sequence ID" value="NZ_AP018150.1"/>
</dbReference>
<dbReference type="SUPFAM" id="SSF54197">
    <property type="entry name" value="HIT-like"/>
    <property type="match status" value="1"/>
</dbReference>
<dbReference type="GO" id="GO:0003824">
    <property type="term" value="F:catalytic activity"/>
    <property type="evidence" value="ECO:0007669"/>
    <property type="project" value="InterPro"/>
</dbReference>
<dbReference type="Gene3D" id="3.30.428.10">
    <property type="entry name" value="HIT-like"/>
    <property type="match status" value="1"/>
</dbReference>
<dbReference type="AlphaFoldDB" id="A0A2Z6EU23"/>
<organism evidence="1 2">
    <name type="scientific">Mycoavidus cysteinexigens</name>
    <dbReference type="NCBI Taxonomy" id="1553431"/>
    <lineage>
        <taxon>Bacteria</taxon>
        <taxon>Pseudomonadati</taxon>
        <taxon>Pseudomonadota</taxon>
        <taxon>Betaproteobacteria</taxon>
        <taxon>Burkholderiales</taxon>
        <taxon>Burkholderiaceae</taxon>
        <taxon>Mycoavidus</taxon>
    </lineage>
</organism>
<reference evidence="1 2" key="1">
    <citation type="journal article" date="2018" name="Microbes Environ.">
        <title>Comparative Genomic Insights into Endofungal Lifestyles of Two Bacterial Endosymbionts, Mycoavidus cysteinexigens and Burkholderia rhizoxinica.</title>
        <authorList>
            <person name="Sharmin D."/>
            <person name="Guo Y."/>
            <person name="Nishizawa T."/>
            <person name="Ohshima S."/>
            <person name="Sato Y."/>
            <person name="Takashima Y."/>
            <person name="Narisawa K."/>
            <person name="Ohta H."/>
        </authorList>
    </citation>
    <scope>NUCLEOTIDE SEQUENCE [LARGE SCALE GENOMIC DNA]</scope>
    <source>
        <strain evidence="1 2">B1-EB</strain>
    </source>
</reference>
<keyword evidence="2" id="KW-1185">Reference proteome</keyword>
<dbReference type="Proteomes" id="UP000282597">
    <property type="component" value="Chromosome"/>
</dbReference>